<name>A0ABV1F8H0_9FIRM</name>
<comment type="caution">
    <text evidence="3">The sequence shown here is derived from an EMBL/GenBank/DDBJ whole genome shotgun (WGS) entry which is preliminary data.</text>
</comment>
<protein>
    <submittedName>
        <fullName evidence="3">Helix-turn-helix transcriptional regulator</fullName>
    </submittedName>
</protein>
<dbReference type="PROSITE" id="PS50943">
    <property type="entry name" value="HTH_CROC1"/>
    <property type="match status" value="1"/>
</dbReference>
<dbReference type="CDD" id="cd00093">
    <property type="entry name" value="HTH_XRE"/>
    <property type="match status" value="1"/>
</dbReference>
<evidence type="ECO:0000313" key="3">
    <source>
        <dbReference type="EMBL" id="MEQ2469678.1"/>
    </source>
</evidence>
<keyword evidence="1" id="KW-0238">DNA-binding</keyword>
<dbReference type="RefSeq" id="WP_117949830.1">
    <property type="nucleotide sequence ID" value="NZ_JBBMEZ010000010.1"/>
</dbReference>
<dbReference type="InterPro" id="IPR001387">
    <property type="entry name" value="Cro/C1-type_HTH"/>
</dbReference>
<organism evidence="3 4">
    <name type="scientific">Ruminococcoides intestinale</name>
    <dbReference type="NCBI Taxonomy" id="3133162"/>
    <lineage>
        <taxon>Bacteria</taxon>
        <taxon>Bacillati</taxon>
        <taxon>Bacillota</taxon>
        <taxon>Clostridia</taxon>
        <taxon>Eubacteriales</taxon>
        <taxon>Oscillospiraceae</taxon>
        <taxon>Ruminococcoides</taxon>
    </lineage>
</organism>
<dbReference type="Proteomes" id="UP001490816">
    <property type="component" value="Unassembled WGS sequence"/>
</dbReference>
<keyword evidence="4" id="KW-1185">Reference proteome</keyword>
<sequence length="69" mass="8372">MPYYKRIRELREDHDMTQKDVAEYLGMKQPQYFRYENGNRDVPTEVLISLAKLYKVSTDYILELKHDTN</sequence>
<dbReference type="Pfam" id="PF01381">
    <property type="entry name" value="HTH_3"/>
    <property type="match status" value="1"/>
</dbReference>
<dbReference type="EMBL" id="JBBMEZ010000010">
    <property type="protein sequence ID" value="MEQ2469678.1"/>
    <property type="molecule type" value="Genomic_DNA"/>
</dbReference>
<dbReference type="Gene3D" id="1.10.260.40">
    <property type="entry name" value="lambda repressor-like DNA-binding domains"/>
    <property type="match status" value="1"/>
</dbReference>
<evidence type="ECO:0000259" key="2">
    <source>
        <dbReference type="PROSITE" id="PS50943"/>
    </source>
</evidence>
<dbReference type="PANTHER" id="PTHR46558">
    <property type="entry name" value="TRACRIPTIONAL REGULATORY PROTEIN-RELATED-RELATED"/>
    <property type="match status" value="1"/>
</dbReference>
<feature type="domain" description="HTH cro/C1-type" evidence="2">
    <location>
        <begin position="7"/>
        <end position="61"/>
    </location>
</feature>
<accession>A0ABV1F8H0</accession>
<dbReference type="PANTHER" id="PTHR46558:SF11">
    <property type="entry name" value="HTH-TYPE TRANSCRIPTIONAL REGULATOR XRE"/>
    <property type="match status" value="1"/>
</dbReference>
<dbReference type="SMART" id="SM00530">
    <property type="entry name" value="HTH_XRE"/>
    <property type="match status" value="1"/>
</dbReference>
<reference evidence="3 4" key="1">
    <citation type="submission" date="2024-03" db="EMBL/GenBank/DDBJ databases">
        <title>Human intestinal bacterial collection.</title>
        <authorList>
            <person name="Pauvert C."/>
            <person name="Hitch T.C.A."/>
            <person name="Clavel T."/>
        </authorList>
    </citation>
    <scope>NUCLEOTIDE SEQUENCE [LARGE SCALE GENOMIC DNA]</scope>
    <source>
        <strain evidence="3 4">CLA-JM-H38</strain>
    </source>
</reference>
<proteinExistence type="predicted"/>
<dbReference type="SUPFAM" id="SSF47413">
    <property type="entry name" value="lambda repressor-like DNA-binding domains"/>
    <property type="match status" value="1"/>
</dbReference>
<evidence type="ECO:0000256" key="1">
    <source>
        <dbReference type="ARBA" id="ARBA00023125"/>
    </source>
</evidence>
<dbReference type="InterPro" id="IPR010982">
    <property type="entry name" value="Lambda_DNA-bd_dom_sf"/>
</dbReference>
<evidence type="ECO:0000313" key="4">
    <source>
        <dbReference type="Proteomes" id="UP001490816"/>
    </source>
</evidence>
<gene>
    <name evidence="3" type="ORF">WMO39_04930</name>
</gene>